<dbReference type="Proteomes" id="UP001203297">
    <property type="component" value="Unassembled WGS sequence"/>
</dbReference>
<name>A0AAD4LW68_9AGAM</name>
<feature type="compositionally biased region" description="Basic and acidic residues" evidence="1">
    <location>
        <begin position="149"/>
        <end position="164"/>
    </location>
</feature>
<comment type="caution">
    <text evidence="2">The sequence shown here is derived from an EMBL/GenBank/DDBJ whole genome shotgun (WGS) entry which is preliminary data.</text>
</comment>
<evidence type="ECO:0000256" key="1">
    <source>
        <dbReference type="SAM" id="MobiDB-lite"/>
    </source>
</evidence>
<keyword evidence="3" id="KW-1185">Reference proteome</keyword>
<feature type="compositionally biased region" description="Low complexity" evidence="1">
    <location>
        <begin position="134"/>
        <end position="143"/>
    </location>
</feature>
<accession>A0AAD4LW68</accession>
<organism evidence="2 3">
    <name type="scientific">Multifurca ochricompacta</name>
    <dbReference type="NCBI Taxonomy" id="376703"/>
    <lineage>
        <taxon>Eukaryota</taxon>
        <taxon>Fungi</taxon>
        <taxon>Dikarya</taxon>
        <taxon>Basidiomycota</taxon>
        <taxon>Agaricomycotina</taxon>
        <taxon>Agaricomycetes</taxon>
        <taxon>Russulales</taxon>
        <taxon>Russulaceae</taxon>
        <taxon>Multifurca</taxon>
    </lineage>
</organism>
<proteinExistence type="predicted"/>
<protein>
    <submittedName>
        <fullName evidence="2">Uncharacterized protein</fullName>
    </submittedName>
</protein>
<evidence type="ECO:0000313" key="3">
    <source>
        <dbReference type="Proteomes" id="UP001203297"/>
    </source>
</evidence>
<feature type="compositionally biased region" description="Polar residues" evidence="1">
    <location>
        <begin position="117"/>
        <end position="129"/>
    </location>
</feature>
<gene>
    <name evidence="2" type="ORF">B0F90DRAFT_276294</name>
</gene>
<evidence type="ECO:0000313" key="2">
    <source>
        <dbReference type="EMBL" id="KAI0292500.1"/>
    </source>
</evidence>
<sequence>MGRRLDGRKRRRGRLECVLQLFTILNLHRLMKWTLAHTDAFESAPAESSSSEAVGLGWGGTADDEDPWGAFEDPRPPPVPIPVTELTSPPTPTPSRTLASPMVRPSRVAALSPSPSPHATPQASPSSRATLPIVPVSASSPAPNTVGMTKEEKAAEIARRKEERRQRIAQLKEQKKNAVGGKV</sequence>
<feature type="compositionally biased region" description="Low complexity" evidence="1">
    <location>
        <begin position="82"/>
        <end position="101"/>
    </location>
</feature>
<feature type="region of interest" description="Disordered" evidence="1">
    <location>
        <begin position="44"/>
        <end position="164"/>
    </location>
</feature>
<feature type="compositionally biased region" description="Low complexity" evidence="1">
    <location>
        <begin position="44"/>
        <end position="53"/>
    </location>
</feature>
<dbReference type="EMBL" id="WTXG01000120">
    <property type="protein sequence ID" value="KAI0292500.1"/>
    <property type="molecule type" value="Genomic_DNA"/>
</dbReference>
<reference evidence="2" key="1">
    <citation type="journal article" date="2022" name="New Phytol.">
        <title>Evolutionary transition to the ectomycorrhizal habit in the genomes of a hyperdiverse lineage of mushroom-forming fungi.</title>
        <authorList>
            <person name="Looney B."/>
            <person name="Miyauchi S."/>
            <person name="Morin E."/>
            <person name="Drula E."/>
            <person name="Courty P.E."/>
            <person name="Kohler A."/>
            <person name="Kuo A."/>
            <person name="LaButti K."/>
            <person name="Pangilinan J."/>
            <person name="Lipzen A."/>
            <person name="Riley R."/>
            <person name="Andreopoulos W."/>
            <person name="He G."/>
            <person name="Johnson J."/>
            <person name="Nolan M."/>
            <person name="Tritt A."/>
            <person name="Barry K.W."/>
            <person name="Grigoriev I.V."/>
            <person name="Nagy L.G."/>
            <person name="Hibbett D."/>
            <person name="Henrissat B."/>
            <person name="Matheny P.B."/>
            <person name="Labbe J."/>
            <person name="Martin F.M."/>
        </authorList>
    </citation>
    <scope>NUCLEOTIDE SEQUENCE</scope>
    <source>
        <strain evidence="2">BPL690</strain>
    </source>
</reference>
<dbReference type="AlphaFoldDB" id="A0AAD4LW68"/>